<gene>
    <name evidence="12" type="ORF">GCM10009092_25290</name>
</gene>
<dbReference type="Proteomes" id="UP001501757">
    <property type="component" value="Unassembled WGS sequence"/>
</dbReference>
<keyword evidence="4" id="KW-0808">Transferase</keyword>
<dbReference type="InterPro" id="IPR050890">
    <property type="entry name" value="PTS_EIIA_component"/>
</dbReference>
<comment type="caution">
    <text evidence="12">The sequence shown here is derived from an EMBL/GenBank/DDBJ whole genome shotgun (WGS) entry which is preliminary data.</text>
</comment>
<dbReference type="InterPro" id="IPR011055">
    <property type="entry name" value="Dup_hybrid_motif"/>
</dbReference>
<dbReference type="PANTHER" id="PTHR45008:SF1">
    <property type="entry name" value="PTS SYSTEM GLUCOSE-SPECIFIC EIIA COMPONENT"/>
    <property type="match status" value="1"/>
</dbReference>
<sequence length="169" mass="18750">MWNIRRFVIHEQPDVSRLQLPVLAPVSGRVCLLDEVPSPAYANGLFGAGIAIDLSGYKIQAPFDGVWLDHSVTGECLRIKSRQGLELLIQVGIDSHKLMGQGFRSKSARTGSFSQGETLLEFDLRLLKNRARSAHCLVLTSQTQKLNAIQAHCHSVLACQEPCMTLHFR</sequence>
<dbReference type="InterPro" id="IPR001127">
    <property type="entry name" value="PTS_EIIA_1_perm"/>
</dbReference>
<dbReference type="EMBL" id="BAAAEI010000014">
    <property type="protein sequence ID" value="GAA0360024.1"/>
    <property type="molecule type" value="Genomic_DNA"/>
</dbReference>
<accession>A0ABN0XBH7</accession>
<keyword evidence="6" id="KW-0418">Kinase</keyword>
<dbReference type="PROSITE" id="PS51093">
    <property type="entry name" value="PTS_EIIA_TYPE_1"/>
    <property type="match status" value="1"/>
</dbReference>
<dbReference type="Gene3D" id="2.70.70.10">
    <property type="entry name" value="Glucose Permease (Domain IIA)"/>
    <property type="match status" value="1"/>
</dbReference>
<evidence type="ECO:0000256" key="4">
    <source>
        <dbReference type="ARBA" id="ARBA00022679"/>
    </source>
</evidence>
<keyword evidence="3 12" id="KW-0762">Sugar transport</keyword>
<keyword evidence="5" id="KW-0598">Phosphotransferase system</keyword>
<evidence type="ECO:0000313" key="13">
    <source>
        <dbReference type="Proteomes" id="UP001501757"/>
    </source>
</evidence>
<comment type="subcellular location">
    <subcellularLocation>
        <location evidence="1">Cytoplasm</location>
    </subcellularLocation>
</comment>
<dbReference type="Pfam" id="PF00358">
    <property type="entry name" value="PTS_EIIA_1"/>
    <property type="match status" value="1"/>
</dbReference>
<evidence type="ECO:0000256" key="1">
    <source>
        <dbReference type="ARBA" id="ARBA00004496"/>
    </source>
</evidence>
<dbReference type="PANTHER" id="PTHR45008">
    <property type="entry name" value="PTS SYSTEM GLUCOSE-SPECIFIC EIIA COMPONENT"/>
    <property type="match status" value="1"/>
</dbReference>
<evidence type="ECO:0000256" key="5">
    <source>
        <dbReference type="ARBA" id="ARBA00022683"/>
    </source>
</evidence>
<evidence type="ECO:0000256" key="7">
    <source>
        <dbReference type="ARBA" id="ARBA00039163"/>
    </source>
</evidence>
<feature type="domain" description="PTS EIIA type-1" evidence="11">
    <location>
        <begin position="38"/>
        <end position="142"/>
    </location>
</feature>
<evidence type="ECO:0000313" key="12">
    <source>
        <dbReference type="EMBL" id="GAA0360024.1"/>
    </source>
</evidence>
<evidence type="ECO:0000259" key="11">
    <source>
        <dbReference type="PROSITE" id="PS51093"/>
    </source>
</evidence>
<proteinExistence type="predicted"/>
<evidence type="ECO:0000256" key="10">
    <source>
        <dbReference type="ARBA" id="ARBA00042873"/>
    </source>
</evidence>
<dbReference type="SUPFAM" id="SSF51261">
    <property type="entry name" value="Duplicated hybrid motif"/>
    <property type="match status" value="1"/>
</dbReference>
<evidence type="ECO:0000256" key="3">
    <source>
        <dbReference type="ARBA" id="ARBA00022597"/>
    </source>
</evidence>
<evidence type="ECO:0000256" key="9">
    <source>
        <dbReference type="ARBA" id="ARBA00042526"/>
    </source>
</evidence>
<dbReference type="RefSeq" id="WP_343845324.1">
    <property type="nucleotide sequence ID" value="NZ_BAAAEI010000014.1"/>
</dbReference>
<keyword evidence="2" id="KW-0813">Transport</keyword>
<organism evidence="12 13">
    <name type="scientific">Bowmanella denitrificans</name>
    <dbReference type="NCBI Taxonomy" id="366582"/>
    <lineage>
        <taxon>Bacteria</taxon>
        <taxon>Pseudomonadati</taxon>
        <taxon>Pseudomonadota</taxon>
        <taxon>Gammaproteobacteria</taxon>
        <taxon>Alteromonadales</taxon>
        <taxon>Alteromonadaceae</taxon>
        <taxon>Bowmanella</taxon>
    </lineage>
</organism>
<protein>
    <recommendedName>
        <fullName evidence="7">PTS system glucose-specific EIIA component</fullName>
    </recommendedName>
    <alternativeName>
        <fullName evidence="10">EIIA-Glc</fullName>
    </alternativeName>
    <alternativeName>
        <fullName evidence="9">EIII-Glc</fullName>
    </alternativeName>
    <alternativeName>
        <fullName evidence="8">Glucose-specific phosphotransferase enzyme IIA component</fullName>
    </alternativeName>
</protein>
<reference evidence="12 13" key="1">
    <citation type="journal article" date="2019" name="Int. J. Syst. Evol. Microbiol.">
        <title>The Global Catalogue of Microorganisms (GCM) 10K type strain sequencing project: providing services to taxonomists for standard genome sequencing and annotation.</title>
        <authorList>
            <consortium name="The Broad Institute Genomics Platform"/>
            <consortium name="The Broad Institute Genome Sequencing Center for Infectious Disease"/>
            <person name="Wu L."/>
            <person name="Ma J."/>
        </authorList>
    </citation>
    <scope>NUCLEOTIDE SEQUENCE [LARGE SCALE GENOMIC DNA]</scope>
    <source>
        <strain evidence="12 13">JCM 13378</strain>
    </source>
</reference>
<evidence type="ECO:0000256" key="6">
    <source>
        <dbReference type="ARBA" id="ARBA00022777"/>
    </source>
</evidence>
<evidence type="ECO:0000256" key="8">
    <source>
        <dbReference type="ARBA" id="ARBA00042296"/>
    </source>
</evidence>
<keyword evidence="13" id="KW-1185">Reference proteome</keyword>
<evidence type="ECO:0000256" key="2">
    <source>
        <dbReference type="ARBA" id="ARBA00022448"/>
    </source>
</evidence>
<name>A0ABN0XBH7_9ALTE</name>